<comment type="cofactor">
    <cofactor evidence="1">
        <name>[4Fe-4S] cluster</name>
        <dbReference type="ChEBI" id="CHEBI:49883"/>
    </cofactor>
</comment>
<evidence type="ECO:0000256" key="2">
    <source>
        <dbReference type="ARBA" id="ARBA00012167"/>
    </source>
</evidence>
<name>A0A484H5S7_9ZZZZ</name>
<evidence type="ECO:0000256" key="1">
    <source>
        <dbReference type="ARBA" id="ARBA00001966"/>
    </source>
</evidence>
<dbReference type="SFLD" id="SFLDG01383">
    <property type="entry name" value="cyclic_pyranopterin_phosphate"/>
    <property type="match status" value="1"/>
</dbReference>
<dbReference type="Gene3D" id="3.20.20.70">
    <property type="entry name" value="Aldolase class I"/>
    <property type="match status" value="1"/>
</dbReference>
<organism evidence="14">
    <name type="scientific">invertebrate metagenome</name>
    <dbReference type="NCBI Taxonomy" id="1711999"/>
    <lineage>
        <taxon>unclassified sequences</taxon>
        <taxon>metagenomes</taxon>
        <taxon>organismal metagenomes</taxon>
    </lineage>
</organism>
<dbReference type="Pfam" id="PF04055">
    <property type="entry name" value="Radical_SAM"/>
    <property type="match status" value="1"/>
</dbReference>
<keyword evidence="5" id="KW-0479">Metal-binding</keyword>
<dbReference type="GO" id="GO:0061798">
    <property type="term" value="F:GTP 3',8'-cyclase activity"/>
    <property type="evidence" value="ECO:0007669"/>
    <property type="project" value="UniProtKB-EC"/>
</dbReference>
<dbReference type="SFLD" id="SFLDG01386">
    <property type="entry name" value="main_SPASM_domain-containing"/>
    <property type="match status" value="1"/>
</dbReference>
<keyword evidence="3" id="KW-0004">4Fe-4S</keyword>
<dbReference type="InterPro" id="IPR013483">
    <property type="entry name" value="MoaA"/>
</dbReference>
<feature type="domain" description="Radical SAM core" evidence="13">
    <location>
        <begin position="4"/>
        <end position="230"/>
    </location>
</feature>
<dbReference type="InterPro" id="IPR000385">
    <property type="entry name" value="MoaA_NifB_PqqE_Fe-S-bd_CS"/>
</dbReference>
<keyword evidence="8" id="KW-0411">Iron-sulfur</keyword>
<dbReference type="InterPro" id="IPR050105">
    <property type="entry name" value="MoCo_biosynth_MoaA/MoaC"/>
</dbReference>
<dbReference type="GO" id="GO:0005525">
    <property type="term" value="F:GTP binding"/>
    <property type="evidence" value="ECO:0007669"/>
    <property type="project" value="UniProtKB-KW"/>
</dbReference>
<dbReference type="HAMAP" id="MF_01225_B">
    <property type="entry name" value="MoaA_B"/>
    <property type="match status" value="1"/>
</dbReference>
<dbReference type="AlphaFoldDB" id="A0A484H5S7"/>
<evidence type="ECO:0000256" key="3">
    <source>
        <dbReference type="ARBA" id="ARBA00022485"/>
    </source>
</evidence>
<evidence type="ECO:0000256" key="9">
    <source>
        <dbReference type="ARBA" id="ARBA00023134"/>
    </source>
</evidence>
<dbReference type="EMBL" id="LR026963">
    <property type="protein sequence ID" value="VBB69359.1"/>
    <property type="molecule type" value="Genomic_DNA"/>
</dbReference>
<gene>
    <name evidence="14" type="ORF">RIEGSTA812A_PEG_832</name>
</gene>
<dbReference type="InterPro" id="IPR007197">
    <property type="entry name" value="rSAM"/>
</dbReference>
<keyword evidence="9" id="KW-0342">GTP-binding</keyword>
<dbReference type="UniPathway" id="UPA00344"/>
<evidence type="ECO:0000256" key="12">
    <source>
        <dbReference type="ARBA" id="ARBA00048697"/>
    </source>
</evidence>
<dbReference type="GO" id="GO:0046872">
    <property type="term" value="F:metal ion binding"/>
    <property type="evidence" value="ECO:0007669"/>
    <property type="project" value="UniProtKB-KW"/>
</dbReference>
<protein>
    <recommendedName>
        <fullName evidence="2">GTP 3',8-cyclase</fullName>
        <ecNumber evidence="2">4.1.99.22</ecNumber>
    </recommendedName>
</protein>
<evidence type="ECO:0000259" key="13">
    <source>
        <dbReference type="PROSITE" id="PS51918"/>
    </source>
</evidence>
<keyword evidence="7" id="KW-0408">Iron</keyword>
<dbReference type="GO" id="GO:0061799">
    <property type="term" value="F:cyclic pyranopterin monophosphate synthase activity"/>
    <property type="evidence" value="ECO:0007669"/>
    <property type="project" value="TreeGrafter"/>
</dbReference>
<dbReference type="SMART" id="SM00729">
    <property type="entry name" value="Elp3"/>
    <property type="match status" value="1"/>
</dbReference>
<dbReference type="PROSITE" id="PS51918">
    <property type="entry name" value="RADICAL_SAM"/>
    <property type="match status" value="1"/>
</dbReference>
<evidence type="ECO:0000256" key="10">
    <source>
        <dbReference type="ARBA" id="ARBA00023150"/>
    </source>
</evidence>
<evidence type="ECO:0000256" key="11">
    <source>
        <dbReference type="ARBA" id="ARBA00023239"/>
    </source>
</evidence>
<evidence type="ECO:0000256" key="5">
    <source>
        <dbReference type="ARBA" id="ARBA00022723"/>
    </source>
</evidence>
<dbReference type="SFLD" id="SFLDG01067">
    <property type="entry name" value="SPASM/twitch_domain_containing"/>
    <property type="match status" value="1"/>
</dbReference>
<comment type="catalytic activity">
    <reaction evidence="12">
        <text>GTP + AH2 + S-adenosyl-L-methionine = (8S)-3',8-cyclo-7,8-dihydroguanosine 5'-triphosphate + 5'-deoxyadenosine + L-methionine + A + H(+)</text>
        <dbReference type="Rhea" id="RHEA:49576"/>
        <dbReference type="ChEBI" id="CHEBI:13193"/>
        <dbReference type="ChEBI" id="CHEBI:15378"/>
        <dbReference type="ChEBI" id="CHEBI:17319"/>
        <dbReference type="ChEBI" id="CHEBI:17499"/>
        <dbReference type="ChEBI" id="CHEBI:37565"/>
        <dbReference type="ChEBI" id="CHEBI:57844"/>
        <dbReference type="ChEBI" id="CHEBI:59789"/>
        <dbReference type="ChEBI" id="CHEBI:131766"/>
        <dbReference type="EC" id="4.1.99.22"/>
    </reaction>
</comment>
<keyword evidence="4" id="KW-0949">S-adenosyl-L-methionine</keyword>
<keyword evidence="11" id="KW-0456">Lyase</keyword>
<evidence type="ECO:0000256" key="6">
    <source>
        <dbReference type="ARBA" id="ARBA00022741"/>
    </source>
</evidence>
<proteinExistence type="inferred from homology"/>
<dbReference type="EC" id="4.1.99.22" evidence="2"/>
<accession>A0A484H5S7</accession>
<dbReference type="PANTHER" id="PTHR22960">
    <property type="entry name" value="MOLYBDOPTERIN COFACTOR SYNTHESIS PROTEIN A"/>
    <property type="match status" value="1"/>
</dbReference>
<reference evidence="14" key="1">
    <citation type="submission" date="2018-10" db="EMBL/GenBank/DDBJ databases">
        <authorList>
            <person name="Gruber-Vodicka H."/>
            <person name="Jaeckle O."/>
        </authorList>
    </citation>
    <scope>NUCLEOTIDE SEQUENCE</scope>
</reference>
<dbReference type="InterPro" id="IPR058240">
    <property type="entry name" value="rSAM_sf"/>
</dbReference>
<dbReference type="SFLD" id="SFLDS00029">
    <property type="entry name" value="Radical_SAM"/>
    <property type="match status" value="1"/>
</dbReference>
<evidence type="ECO:0000256" key="4">
    <source>
        <dbReference type="ARBA" id="ARBA00022691"/>
    </source>
</evidence>
<dbReference type="GO" id="GO:0006777">
    <property type="term" value="P:Mo-molybdopterin cofactor biosynthetic process"/>
    <property type="evidence" value="ECO:0007669"/>
    <property type="project" value="UniProtKB-KW"/>
</dbReference>
<dbReference type="PROSITE" id="PS01305">
    <property type="entry name" value="MOAA_NIFB_PQQE"/>
    <property type="match status" value="1"/>
</dbReference>
<dbReference type="NCBIfam" id="TIGR02666">
    <property type="entry name" value="moaA"/>
    <property type="match status" value="1"/>
</dbReference>
<dbReference type="InterPro" id="IPR006638">
    <property type="entry name" value="Elp3/MiaA/NifB-like_rSAM"/>
</dbReference>
<keyword evidence="6" id="KW-0547">Nucleotide-binding</keyword>
<dbReference type="Pfam" id="PF06463">
    <property type="entry name" value="Mob_synth_C"/>
    <property type="match status" value="1"/>
</dbReference>
<sequence>MFDQFGRRITYLRLSVTDRCDLRCFYCMAEGITFIPRWELCSLEELDRICQVFIRLGVRRIRLTGGEPFVRNGFMTLLRRLAHYLRRGQLEELTLTTNGIHLTRHAEELAALGVRRLNISLDSLRPDRFLAITRYGILARVLDGIAAATRAGLRIRINTVALAGLNEDELAELVLWSGSHGYDICFIEAMPLGGTHVNHAAHYLPLSLVRTRLAQRFTLTESDYRSGGPAHYVHCLETGQHVGFIAPITSKFCESCDRIRLTCTGTLFPCLGQEDSVNLRALMRHGQGDGPLIKAITQALWHKPLGHDFITDPFCKHPMLPRRMSMTGG</sequence>
<dbReference type="CDD" id="cd21117">
    <property type="entry name" value="Twitch_MoaA"/>
    <property type="match status" value="1"/>
</dbReference>
<evidence type="ECO:0000256" key="7">
    <source>
        <dbReference type="ARBA" id="ARBA00023004"/>
    </source>
</evidence>
<keyword evidence="10" id="KW-0501">Molybdenum cofactor biosynthesis</keyword>
<dbReference type="CDD" id="cd01335">
    <property type="entry name" value="Radical_SAM"/>
    <property type="match status" value="1"/>
</dbReference>
<dbReference type="InterPro" id="IPR010505">
    <property type="entry name" value="MoaA_twitch"/>
</dbReference>
<dbReference type="InterPro" id="IPR040064">
    <property type="entry name" value="MoaA-like"/>
</dbReference>
<evidence type="ECO:0000313" key="14">
    <source>
        <dbReference type="EMBL" id="VBB69359.1"/>
    </source>
</evidence>
<dbReference type="InterPro" id="IPR013785">
    <property type="entry name" value="Aldolase_TIM"/>
</dbReference>
<evidence type="ECO:0000256" key="8">
    <source>
        <dbReference type="ARBA" id="ARBA00023014"/>
    </source>
</evidence>
<dbReference type="SUPFAM" id="SSF102114">
    <property type="entry name" value="Radical SAM enzymes"/>
    <property type="match status" value="1"/>
</dbReference>
<dbReference type="GO" id="GO:0051539">
    <property type="term" value="F:4 iron, 4 sulfur cluster binding"/>
    <property type="evidence" value="ECO:0007669"/>
    <property type="project" value="UniProtKB-KW"/>
</dbReference>
<dbReference type="PANTHER" id="PTHR22960:SF0">
    <property type="entry name" value="MOLYBDENUM COFACTOR BIOSYNTHESIS PROTEIN 1"/>
    <property type="match status" value="1"/>
</dbReference>